<keyword evidence="3 4" id="KW-0436">Ligase</keyword>
<keyword evidence="3 4" id="KW-0285">Flavoprotein</keyword>
<keyword evidence="3 4" id="KW-0288">FMN</keyword>
<dbReference type="GO" id="GO:0015937">
    <property type="term" value="P:coenzyme A biosynthetic process"/>
    <property type="evidence" value="ECO:0007669"/>
    <property type="project" value="UniProtKB-UniRule"/>
</dbReference>
<feature type="domain" description="DNA/pantothenate metabolism flavoprotein C-terminal" evidence="6">
    <location>
        <begin position="193"/>
        <end position="405"/>
    </location>
</feature>
<comment type="cofactor">
    <cofactor evidence="3">
        <name>Mg(2+)</name>
        <dbReference type="ChEBI" id="CHEBI:18420"/>
    </cofactor>
</comment>
<comment type="function">
    <text evidence="4">Catalyzes two steps in the biosynthesis of coenzyme A. In the first step cysteine is conjugated to 4'-phosphopantothenate to form 4-phosphopantothenoylcysteine, in the latter compound is decarboxylated to form 4'-phosphopantotheine.</text>
</comment>
<dbReference type="Gene3D" id="3.40.50.10300">
    <property type="entry name" value="CoaB-like"/>
    <property type="match status" value="1"/>
</dbReference>
<sequence length="420" mass="44772">MATTEEQVSRTPRVLLCVTGCIAAYKACEVLRGLQRAGCDVRVAMTEDACHFVGATTFEALSTHPVALDLSTYPDSSIPHIFLSGWADVALVCPCTANVLAKVAAGIADDCVTSTLLACDIPVLIAPAMNSRMWANQATQANLTTLIHRGIEVISPDTGLLACGDTGTGKLADVSDIVNQTLFRISRLQPSLLSNKRVLITAGPTHEAIDPVRYIANRSSGKMGYALAEAARDAGADVVLISGPTALTAPYGVEVVYVESAAQMYEAACKAFEQADIAILSAAVADYTPQHPADHKLKKQHEQDRSLLSTLALKETDDILAALSRQKGSRVVIGFAAETTDLLTHAQEKLMRKGCDLIVANDVSRHDSTFGSDTNRITILSLEGEEQLPTMSKAQVAKELIIRAAELLKENDSGRQGEIS</sequence>
<dbReference type="InterPro" id="IPR005252">
    <property type="entry name" value="CoaBC"/>
</dbReference>
<feature type="domain" description="Flavoprotein" evidence="5">
    <location>
        <begin position="13"/>
        <end position="181"/>
    </location>
</feature>
<dbReference type="GO" id="GO:0071513">
    <property type="term" value="C:phosphopantothenoylcysteine decarboxylase complex"/>
    <property type="evidence" value="ECO:0007669"/>
    <property type="project" value="TreeGrafter"/>
</dbReference>
<dbReference type="InterPro" id="IPR035929">
    <property type="entry name" value="CoaB-like_sf"/>
</dbReference>
<evidence type="ECO:0000256" key="4">
    <source>
        <dbReference type="RuleBase" id="RU364078"/>
    </source>
</evidence>
<dbReference type="GO" id="GO:0004633">
    <property type="term" value="F:phosphopantothenoylcysteine decarboxylase activity"/>
    <property type="evidence" value="ECO:0007669"/>
    <property type="project" value="UniProtKB-UniRule"/>
</dbReference>
<comment type="pathway">
    <text evidence="3 4">Cofactor biosynthesis; coenzyme A biosynthesis; CoA from (R)-pantothenate: step 3/5.</text>
</comment>
<comment type="function">
    <text evidence="3">Catalyzes two sequential steps in the biosynthesis of coenzyme A. In the first step cysteine is conjugated to 4'-phosphopantothenate to form 4-phosphopantothenoylcysteine. In the second step the latter compound is decarboxylated to form 4'-phosphopantotheine.</text>
</comment>
<feature type="active site" description="Proton donor" evidence="3">
    <location>
        <position position="163"/>
    </location>
</feature>
<feature type="binding site" evidence="3">
    <location>
        <position position="335"/>
    </location>
    <ligand>
        <name>CTP</name>
        <dbReference type="ChEBI" id="CHEBI:37563"/>
    </ligand>
</feature>
<feature type="binding site" evidence="3">
    <location>
        <position position="353"/>
    </location>
    <ligand>
        <name>CTP</name>
        <dbReference type="ChEBI" id="CHEBI:37563"/>
    </ligand>
</feature>
<dbReference type="PANTHER" id="PTHR14359:SF6">
    <property type="entry name" value="PHOSPHOPANTOTHENOYLCYSTEINE DECARBOXYLASE"/>
    <property type="match status" value="1"/>
</dbReference>
<feature type="region of interest" description="Phosphopantothenoylcysteine decarboxylase" evidence="3">
    <location>
        <begin position="1"/>
        <end position="197"/>
    </location>
</feature>
<dbReference type="NCBIfam" id="TIGR00521">
    <property type="entry name" value="coaBC_dfp"/>
    <property type="match status" value="1"/>
</dbReference>
<evidence type="ECO:0000313" key="8">
    <source>
        <dbReference type="Proteomes" id="UP000824078"/>
    </source>
</evidence>
<dbReference type="GO" id="GO:0046872">
    <property type="term" value="F:metal ion binding"/>
    <property type="evidence" value="ECO:0007669"/>
    <property type="project" value="UniProtKB-KW"/>
</dbReference>
<dbReference type="GO" id="GO:0004632">
    <property type="term" value="F:phosphopantothenate--cysteine ligase activity"/>
    <property type="evidence" value="ECO:0007669"/>
    <property type="project" value="UniProtKB-UniRule"/>
</dbReference>
<keyword evidence="2 3" id="KW-0456">Lyase</keyword>
<feature type="binding site" evidence="3">
    <location>
        <position position="296"/>
    </location>
    <ligand>
        <name>CTP</name>
        <dbReference type="ChEBI" id="CHEBI:37563"/>
    </ligand>
</feature>
<comment type="cofactor">
    <cofactor evidence="3">
        <name>FMN</name>
        <dbReference type="ChEBI" id="CHEBI:58210"/>
    </cofactor>
    <text evidence="3">Binds 1 FMN per subunit.</text>
</comment>
<feature type="binding site" evidence="3">
    <location>
        <position position="349"/>
    </location>
    <ligand>
        <name>CTP</name>
        <dbReference type="ChEBI" id="CHEBI:37563"/>
    </ligand>
</feature>
<evidence type="ECO:0000259" key="6">
    <source>
        <dbReference type="Pfam" id="PF04127"/>
    </source>
</evidence>
<organism evidence="7 8">
    <name type="scientific">Candidatus Coprovicinus avistercoris</name>
    <dbReference type="NCBI Taxonomy" id="2840754"/>
    <lineage>
        <taxon>Bacteria</taxon>
        <taxon>Bacillati</taxon>
        <taxon>Actinomycetota</taxon>
        <taxon>Coriobacteriia</taxon>
        <taxon>Coriobacteriales</taxon>
        <taxon>Coriobacteriaceae</taxon>
        <taxon>Coriobacteriaceae incertae sedis</taxon>
        <taxon>Candidatus Coprovicinus</taxon>
    </lineage>
</organism>
<accession>A0A9D1L5L1</accession>
<dbReference type="GO" id="GO:0010181">
    <property type="term" value="F:FMN binding"/>
    <property type="evidence" value="ECO:0007669"/>
    <property type="project" value="UniProtKB-UniRule"/>
</dbReference>
<evidence type="ECO:0000256" key="3">
    <source>
        <dbReference type="HAMAP-Rule" id="MF_02225"/>
    </source>
</evidence>
<reference evidence="7" key="2">
    <citation type="journal article" date="2021" name="PeerJ">
        <title>Extensive microbial diversity within the chicken gut microbiome revealed by metagenomics and culture.</title>
        <authorList>
            <person name="Gilroy R."/>
            <person name="Ravi A."/>
            <person name="Getino M."/>
            <person name="Pursley I."/>
            <person name="Horton D.L."/>
            <person name="Alikhan N.F."/>
            <person name="Baker D."/>
            <person name="Gharbi K."/>
            <person name="Hall N."/>
            <person name="Watson M."/>
            <person name="Adriaenssens E.M."/>
            <person name="Foster-Nyarko E."/>
            <person name="Jarju S."/>
            <person name="Secka A."/>
            <person name="Antonio M."/>
            <person name="Oren A."/>
            <person name="Chaudhuri R.R."/>
            <person name="La Ragione R."/>
            <person name="Hildebrand F."/>
            <person name="Pallen M.J."/>
        </authorList>
    </citation>
    <scope>NUCLEOTIDE SEQUENCE</scope>
    <source>
        <strain evidence="7">ChiHjej12B11-29160</strain>
    </source>
</reference>
<evidence type="ECO:0000256" key="1">
    <source>
        <dbReference type="ARBA" id="ARBA00022793"/>
    </source>
</evidence>
<comment type="pathway">
    <text evidence="3 4">Cofactor biosynthesis; coenzyme A biosynthesis; CoA from (R)-pantothenate: step 2/5.</text>
</comment>
<dbReference type="SUPFAM" id="SSF102645">
    <property type="entry name" value="CoaB-like"/>
    <property type="match status" value="1"/>
</dbReference>
<comment type="similarity">
    <text evidence="3 4">In the C-terminal section; belongs to the PPC synthetase family.</text>
</comment>
<dbReference type="InterPro" id="IPR007085">
    <property type="entry name" value="DNA/pantothenate-metab_flavo_C"/>
</dbReference>
<dbReference type="EMBL" id="DVMQ01000015">
    <property type="protein sequence ID" value="HIU24187.1"/>
    <property type="molecule type" value="Genomic_DNA"/>
</dbReference>
<keyword evidence="3" id="KW-0511">Multifunctional enzyme</keyword>
<feature type="binding site" evidence="3">
    <location>
        <position position="286"/>
    </location>
    <ligand>
        <name>CTP</name>
        <dbReference type="ChEBI" id="CHEBI:37563"/>
    </ligand>
</feature>
<keyword evidence="1 3" id="KW-0210">Decarboxylase</keyword>
<dbReference type="HAMAP" id="MF_02225">
    <property type="entry name" value="CoaBC"/>
    <property type="match status" value="1"/>
</dbReference>
<comment type="caution">
    <text evidence="7">The sequence shown here is derived from an EMBL/GenBank/DDBJ whole genome shotgun (WGS) entry which is preliminary data.</text>
</comment>
<gene>
    <name evidence="3 7" type="primary">coaBC</name>
    <name evidence="7" type="ORF">IAD17_04635</name>
</gene>
<comment type="caution">
    <text evidence="3">Lacks conserved residue(s) required for the propagation of feature annotation.</text>
</comment>
<dbReference type="EC" id="4.1.1.36" evidence="3"/>
<feature type="region of interest" description="Phosphopantothenate--cysteine ligase" evidence="3">
    <location>
        <begin position="198"/>
        <end position="420"/>
    </location>
</feature>
<evidence type="ECO:0000256" key="2">
    <source>
        <dbReference type="ARBA" id="ARBA00023239"/>
    </source>
</evidence>
<evidence type="ECO:0000313" key="7">
    <source>
        <dbReference type="EMBL" id="HIU24187.1"/>
    </source>
</evidence>
<comment type="catalytic activity">
    <reaction evidence="3 4">
        <text>N-[(R)-4-phosphopantothenoyl]-L-cysteine + H(+) = (R)-4'-phosphopantetheine + CO2</text>
        <dbReference type="Rhea" id="RHEA:16793"/>
        <dbReference type="ChEBI" id="CHEBI:15378"/>
        <dbReference type="ChEBI" id="CHEBI:16526"/>
        <dbReference type="ChEBI" id="CHEBI:59458"/>
        <dbReference type="ChEBI" id="CHEBI:61723"/>
        <dbReference type="EC" id="4.1.1.36"/>
    </reaction>
</comment>
<protein>
    <recommendedName>
        <fullName evidence="3">Coenzyme A biosynthesis bifunctional protein CoaBC</fullName>
    </recommendedName>
    <alternativeName>
        <fullName evidence="3">DNA/pantothenate metabolism flavoprotein</fullName>
    </alternativeName>
    <alternativeName>
        <fullName evidence="3">Phosphopantothenoylcysteine synthetase/decarboxylase</fullName>
        <shortName evidence="3">PPCS-PPCDC</shortName>
    </alternativeName>
    <domain>
        <recommendedName>
            <fullName evidence="3">Phosphopantothenoylcysteine decarboxylase</fullName>
            <shortName evidence="3">PPC decarboxylase</shortName>
            <shortName evidence="3">PPC-DC</shortName>
            <ecNumber evidence="3">4.1.1.36</ecNumber>
        </recommendedName>
        <alternativeName>
            <fullName evidence="3">CoaC</fullName>
        </alternativeName>
    </domain>
    <domain>
        <recommendedName>
            <fullName evidence="3">Phosphopantothenate--cysteine ligase</fullName>
            <ecNumber evidence="3">6.3.2.5</ecNumber>
        </recommendedName>
        <alternativeName>
            <fullName evidence="3">CoaB</fullName>
        </alternativeName>
        <alternativeName>
            <fullName evidence="3">Phosphopantothenoylcysteine synthetase</fullName>
            <shortName evidence="3">PPC synthetase</shortName>
            <shortName evidence="3">PPC-S</shortName>
        </alternativeName>
    </domain>
</protein>
<dbReference type="Pfam" id="PF04127">
    <property type="entry name" value="DFP"/>
    <property type="match status" value="1"/>
</dbReference>
<comment type="similarity">
    <text evidence="3 4">In the N-terminal section; belongs to the HFCD (homo-oligomeric flavin containing Cys decarboxylase) superfamily.</text>
</comment>
<dbReference type="Proteomes" id="UP000824078">
    <property type="component" value="Unassembled WGS sequence"/>
</dbReference>
<dbReference type="GO" id="GO:0015941">
    <property type="term" value="P:pantothenate catabolic process"/>
    <property type="evidence" value="ECO:0007669"/>
    <property type="project" value="InterPro"/>
</dbReference>
<dbReference type="PANTHER" id="PTHR14359">
    <property type="entry name" value="HOMO-OLIGOMERIC FLAVIN CONTAINING CYS DECARBOXYLASE FAMILY"/>
    <property type="match status" value="1"/>
</dbReference>
<reference evidence="7" key="1">
    <citation type="submission" date="2020-10" db="EMBL/GenBank/DDBJ databases">
        <authorList>
            <person name="Gilroy R."/>
        </authorList>
    </citation>
    <scope>NUCLEOTIDE SEQUENCE</scope>
    <source>
        <strain evidence="7">ChiHjej12B11-29160</strain>
    </source>
</reference>
<dbReference type="Pfam" id="PF02441">
    <property type="entry name" value="Flavoprotein"/>
    <property type="match status" value="1"/>
</dbReference>
<dbReference type="EC" id="6.3.2.5" evidence="3"/>
<proteinExistence type="inferred from homology"/>
<dbReference type="AlphaFoldDB" id="A0A9D1L5L1"/>
<name>A0A9D1L5L1_9ACTN</name>
<dbReference type="Gene3D" id="3.40.50.1950">
    <property type="entry name" value="Flavin prenyltransferase-like"/>
    <property type="match status" value="1"/>
</dbReference>
<keyword evidence="3" id="KW-0460">Magnesium</keyword>
<dbReference type="InterPro" id="IPR036551">
    <property type="entry name" value="Flavin_trans-like"/>
</dbReference>
<dbReference type="InterPro" id="IPR003382">
    <property type="entry name" value="Flavoprotein"/>
</dbReference>
<comment type="catalytic activity">
    <reaction evidence="3 4">
        <text>(R)-4'-phosphopantothenate + L-cysteine + CTP = N-[(R)-4-phosphopantothenoyl]-L-cysteine + CMP + diphosphate + H(+)</text>
        <dbReference type="Rhea" id="RHEA:19397"/>
        <dbReference type="ChEBI" id="CHEBI:10986"/>
        <dbReference type="ChEBI" id="CHEBI:15378"/>
        <dbReference type="ChEBI" id="CHEBI:33019"/>
        <dbReference type="ChEBI" id="CHEBI:35235"/>
        <dbReference type="ChEBI" id="CHEBI:37563"/>
        <dbReference type="ChEBI" id="CHEBI:59458"/>
        <dbReference type="ChEBI" id="CHEBI:60377"/>
        <dbReference type="EC" id="6.3.2.5"/>
    </reaction>
</comment>
<evidence type="ECO:0000259" key="5">
    <source>
        <dbReference type="Pfam" id="PF02441"/>
    </source>
</evidence>
<dbReference type="SUPFAM" id="SSF52507">
    <property type="entry name" value="Homo-oligomeric flavin-containing Cys decarboxylases, HFCD"/>
    <property type="match status" value="1"/>
</dbReference>
<keyword evidence="3" id="KW-0479">Metal-binding</keyword>